<evidence type="ECO:0000259" key="3">
    <source>
        <dbReference type="Pfam" id="PF03448"/>
    </source>
</evidence>
<keyword evidence="5" id="KW-1185">Reference proteome</keyword>
<dbReference type="InterPro" id="IPR006668">
    <property type="entry name" value="Mg_transptr_MgtE_intracell_dom"/>
</dbReference>
<dbReference type="SUPFAM" id="SSF158791">
    <property type="entry name" value="MgtE N-terminal domain-like"/>
    <property type="match status" value="1"/>
</dbReference>
<accession>A0A9X1IFK4</accession>
<dbReference type="Proteomes" id="UP001139311">
    <property type="component" value="Unassembled WGS sequence"/>
</dbReference>
<feature type="compositionally biased region" description="Low complexity" evidence="2">
    <location>
        <begin position="38"/>
        <end position="66"/>
    </location>
</feature>
<comment type="caution">
    <text evidence="4">The sequence shown here is derived from an EMBL/GenBank/DDBJ whole genome shotgun (WGS) entry which is preliminary data.</text>
</comment>
<evidence type="ECO:0000256" key="2">
    <source>
        <dbReference type="SAM" id="MobiDB-lite"/>
    </source>
</evidence>
<name>A0A9X1IFK4_9PROT</name>
<feature type="region of interest" description="Disordered" evidence="2">
    <location>
        <begin position="36"/>
        <end position="66"/>
    </location>
</feature>
<evidence type="ECO:0000256" key="1">
    <source>
        <dbReference type="SAM" id="Coils"/>
    </source>
</evidence>
<dbReference type="EMBL" id="JAJAQI010000030">
    <property type="protein sequence ID" value="MCB4823710.1"/>
    <property type="molecule type" value="Genomic_DNA"/>
</dbReference>
<evidence type="ECO:0000313" key="4">
    <source>
        <dbReference type="EMBL" id="MCB4823710.1"/>
    </source>
</evidence>
<dbReference type="Pfam" id="PF03448">
    <property type="entry name" value="MgtE_N"/>
    <property type="match status" value="1"/>
</dbReference>
<proteinExistence type="predicted"/>
<sequence length="200" mass="21874">MLGGMALLLGIKLHGLLSTDAPPPLALVAPARASGEQRPAAAAIAPSPSPARPLQAVPPEAPTPEQQAERALLEGLRARRSELEAREQALAAREMVLAAAERRLGQRIEELTALQQRLQMLDRTLSEREESGWRQMVKLYEGMRPRDAAAIFDELETPVLLQILDRMGERKAAPVLGAMKPERARTITAELARHRARPAD</sequence>
<feature type="domain" description="Magnesium transporter MgtE intracellular" evidence="3">
    <location>
        <begin position="133"/>
        <end position="195"/>
    </location>
</feature>
<dbReference type="AlphaFoldDB" id="A0A9X1IFK4"/>
<organism evidence="4 5">
    <name type="scientific">Roseicella aerolata</name>
    <dbReference type="NCBI Taxonomy" id="2883479"/>
    <lineage>
        <taxon>Bacteria</taxon>
        <taxon>Pseudomonadati</taxon>
        <taxon>Pseudomonadota</taxon>
        <taxon>Alphaproteobacteria</taxon>
        <taxon>Acetobacterales</taxon>
        <taxon>Roseomonadaceae</taxon>
        <taxon>Roseicella</taxon>
    </lineage>
</organism>
<reference evidence="4" key="1">
    <citation type="submission" date="2021-10" db="EMBL/GenBank/DDBJ databases">
        <title>Roseicella aerolatum sp. nov., isolated from aerosols of e-waste dismantling site.</title>
        <authorList>
            <person name="Qin T."/>
        </authorList>
    </citation>
    <scope>NUCLEOTIDE SEQUENCE</scope>
    <source>
        <strain evidence="4">GB24</strain>
    </source>
</reference>
<evidence type="ECO:0000313" key="5">
    <source>
        <dbReference type="Proteomes" id="UP001139311"/>
    </source>
</evidence>
<feature type="coiled-coil region" evidence="1">
    <location>
        <begin position="66"/>
        <end position="131"/>
    </location>
</feature>
<gene>
    <name evidence="4" type="ORF">LHA35_18430</name>
</gene>
<protein>
    <recommendedName>
        <fullName evidence="3">Magnesium transporter MgtE intracellular domain-containing protein</fullName>
    </recommendedName>
</protein>
<dbReference type="RefSeq" id="WP_226610753.1">
    <property type="nucleotide sequence ID" value="NZ_JAJAQI010000030.1"/>
</dbReference>
<keyword evidence="1" id="KW-0175">Coiled coil</keyword>